<dbReference type="PRINTS" id="PR00164">
    <property type="entry name" value="ABC2TRNSPORT"/>
</dbReference>
<feature type="transmembrane region" description="Helical" evidence="8">
    <location>
        <begin position="23"/>
        <end position="42"/>
    </location>
</feature>
<proteinExistence type="inferred from homology"/>
<dbReference type="GO" id="GO:0140359">
    <property type="term" value="F:ABC-type transporter activity"/>
    <property type="evidence" value="ECO:0007669"/>
    <property type="project" value="InterPro"/>
</dbReference>
<dbReference type="InterPro" id="IPR051449">
    <property type="entry name" value="ABC-2_transporter_component"/>
</dbReference>
<feature type="domain" description="ABC transmembrane type-2" evidence="9">
    <location>
        <begin position="126"/>
        <end position="351"/>
    </location>
</feature>
<dbReference type="KEGG" id="tnu:BD01_2116"/>
<keyword evidence="7 8" id="KW-0472">Membrane</keyword>
<evidence type="ECO:0000256" key="3">
    <source>
        <dbReference type="ARBA" id="ARBA00022448"/>
    </source>
</evidence>
<comment type="subcellular location">
    <subcellularLocation>
        <location evidence="1">Cell membrane</location>
        <topology evidence="1">Multi-pass membrane protein</topology>
    </subcellularLocation>
</comment>
<dbReference type="STRING" id="195522.BD01_2116"/>
<sequence length="352" mass="38122">MNSGRVLAVARRSLLELRHDKRLLSYALITPIVLMVLFGLAFGGHVHDVKVVVVNDDGSFGSGFIGNLNASTFSVSRAETLGDALKELRDGRCWAVIYFPENPGEIRVYLDRSNTYIADAVVSGINAALMRTLEENGLRLPVRVSYNAVYGRNTKFMDTFLPGVMSLAVFLISTVLSILSFIGERNLGTLDRALASPLSEGEVVLGYSIASGVIGTIQAAIMLAIAVFGFGVNVEGSLLLAFALVALLAIVGVNLGILLSNLARNEAQAVQFVPMIVVPTFLLSGIFWPVEAIPKYLRPFSYLLPPTYAVDSLRSVMIRGWGLDKIWGDVAVLLGFGVLFLGLAVLNMKRRR</sequence>
<dbReference type="RefSeq" id="WP_042692728.1">
    <property type="nucleotide sequence ID" value="NZ_CP007264.1"/>
</dbReference>
<gene>
    <name evidence="10" type="ORF">BD01_2116</name>
</gene>
<evidence type="ECO:0000256" key="8">
    <source>
        <dbReference type="SAM" id="Phobius"/>
    </source>
</evidence>
<dbReference type="InterPro" id="IPR013525">
    <property type="entry name" value="ABC2_TM"/>
</dbReference>
<dbReference type="HOGENOM" id="CLU_039483_7_0_2"/>
<dbReference type="Pfam" id="PF12698">
    <property type="entry name" value="ABC2_membrane_3"/>
    <property type="match status" value="1"/>
</dbReference>
<evidence type="ECO:0000313" key="10">
    <source>
        <dbReference type="EMBL" id="AHL23712.1"/>
    </source>
</evidence>
<evidence type="ECO:0000259" key="9">
    <source>
        <dbReference type="PROSITE" id="PS51012"/>
    </source>
</evidence>
<dbReference type="Proteomes" id="UP000019434">
    <property type="component" value="Chromosome"/>
</dbReference>
<evidence type="ECO:0000256" key="1">
    <source>
        <dbReference type="ARBA" id="ARBA00004651"/>
    </source>
</evidence>
<dbReference type="InterPro" id="IPR047817">
    <property type="entry name" value="ABC2_TM_bact-type"/>
</dbReference>
<evidence type="ECO:0000256" key="5">
    <source>
        <dbReference type="ARBA" id="ARBA00022692"/>
    </source>
</evidence>
<dbReference type="InterPro" id="IPR000412">
    <property type="entry name" value="ABC_2_transport"/>
</dbReference>
<dbReference type="GO" id="GO:0043190">
    <property type="term" value="C:ATP-binding cassette (ABC) transporter complex"/>
    <property type="evidence" value="ECO:0007669"/>
    <property type="project" value="InterPro"/>
</dbReference>
<feature type="transmembrane region" description="Helical" evidence="8">
    <location>
        <begin position="326"/>
        <end position="346"/>
    </location>
</feature>
<dbReference type="GeneID" id="24958944"/>
<organism evidence="10 11">
    <name type="scientific">Thermococcus nautili</name>
    <dbReference type="NCBI Taxonomy" id="195522"/>
    <lineage>
        <taxon>Archaea</taxon>
        <taxon>Methanobacteriati</taxon>
        <taxon>Methanobacteriota</taxon>
        <taxon>Thermococci</taxon>
        <taxon>Thermococcales</taxon>
        <taxon>Thermococcaceae</taxon>
        <taxon>Thermococcus</taxon>
    </lineage>
</organism>
<accession>W8NX12</accession>
<keyword evidence="4" id="KW-1003">Cell membrane</keyword>
<evidence type="ECO:0000256" key="2">
    <source>
        <dbReference type="ARBA" id="ARBA00007783"/>
    </source>
</evidence>
<reference evidence="10 11" key="1">
    <citation type="submission" date="2014-02" db="EMBL/GenBank/DDBJ databases">
        <title>Genome Sequence of an Hyperthermophilic Archaeon, Thermococcus nautili 30-1, producing viral vesicles.</title>
        <authorList>
            <person name="Oberto J."/>
            <person name="Gaudin M."/>
            <person name="Cossu M."/>
            <person name="Gorlas A."/>
            <person name="Slesarev A."/>
            <person name="Marguet E."/>
            <person name="Forterre P."/>
        </authorList>
    </citation>
    <scope>NUCLEOTIDE SEQUENCE [LARGE SCALE GENOMIC DNA]</scope>
    <source>
        <strain evidence="10 11">30-1</strain>
    </source>
</reference>
<dbReference type="eggNOG" id="arCOG01463">
    <property type="taxonomic scope" value="Archaea"/>
</dbReference>
<keyword evidence="6 8" id="KW-1133">Transmembrane helix</keyword>
<feature type="transmembrane region" description="Helical" evidence="8">
    <location>
        <begin position="272"/>
        <end position="290"/>
    </location>
</feature>
<dbReference type="OrthoDB" id="147058at2157"/>
<protein>
    <submittedName>
        <fullName evidence="10">ABC-type multidrug transport system, permease component</fullName>
    </submittedName>
</protein>
<evidence type="ECO:0000313" key="11">
    <source>
        <dbReference type="Proteomes" id="UP000019434"/>
    </source>
</evidence>
<keyword evidence="5 8" id="KW-0812">Transmembrane</keyword>
<evidence type="ECO:0000256" key="4">
    <source>
        <dbReference type="ARBA" id="ARBA00022475"/>
    </source>
</evidence>
<dbReference type="EMBL" id="CP007264">
    <property type="protein sequence ID" value="AHL23712.1"/>
    <property type="molecule type" value="Genomic_DNA"/>
</dbReference>
<feature type="transmembrane region" description="Helical" evidence="8">
    <location>
        <begin position="160"/>
        <end position="183"/>
    </location>
</feature>
<feature type="transmembrane region" description="Helical" evidence="8">
    <location>
        <begin position="238"/>
        <end position="260"/>
    </location>
</feature>
<keyword evidence="3" id="KW-0813">Transport</keyword>
<dbReference type="PANTHER" id="PTHR30294">
    <property type="entry name" value="MEMBRANE COMPONENT OF ABC TRANSPORTER YHHJ-RELATED"/>
    <property type="match status" value="1"/>
</dbReference>
<dbReference type="PROSITE" id="PS51012">
    <property type="entry name" value="ABC_TM2"/>
    <property type="match status" value="1"/>
</dbReference>
<evidence type="ECO:0000256" key="6">
    <source>
        <dbReference type="ARBA" id="ARBA00022989"/>
    </source>
</evidence>
<dbReference type="Gene3D" id="3.40.1710.10">
    <property type="entry name" value="abc type-2 transporter like domain"/>
    <property type="match status" value="1"/>
</dbReference>
<dbReference type="PANTHER" id="PTHR30294:SF38">
    <property type="entry name" value="TRANSPORT PERMEASE PROTEIN"/>
    <property type="match status" value="1"/>
</dbReference>
<feature type="transmembrane region" description="Helical" evidence="8">
    <location>
        <begin position="204"/>
        <end position="232"/>
    </location>
</feature>
<keyword evidence="11" id="KW-1185">Reference proteome</keyword>
<comment type="similarity">
    <text evidence="2">Belongs to the ABC-2 integral membrane protein family.</text>
</comment>
<name>W8NX12_9EURY</name>
<evidence type="ECO:0000256" key="7">
    <source>
        <dbReference type="ARBA" id="ARBA00023136"/>
    </source>
</evidence>
<dbReference type="AlphaFoldDB" id="W8NX12"/>